<comment type="caution">
    <text evidence="2">The sequence shown here is derived from an EMBL/GenBank/DDBJ whole genome shotgun (WGS) entry which is preliminary data.</text>
</comment>
<feature type="transmembrane region" description="Helical" evidence="1">
    <location>
        <begin position="121"/>
        <end position="143"/>
    </location>
</feature>
<feature type="transmembrane region" description="Helical" evidence="1">
    <location>
        <begin position="12"/>
        <end position="33"/>
    </location>
</feature>
<accession>N9XUW8</accession>
<evidence type="ECO:0000313" key="3">
    <source>
        <dbReference type="Proteomes" id="UP000013097"/>
    </source>
</evidence>
<keyword evidence="1" id="KW-0472">Membrane</keyword>
<feature type="transmembrane region" description="Helical" evidence="1">
    <location>
        <begin position="97"/>
        <end position="115"/>
    </location>
</feature>
<dbReference type="Proteomes" id="UP000013097">
    <property type="component" value="Unassembled WGS sequence"/>
</dbReference>
<feature type="transmembrane region" description="Helical" evidence="1">
    <location>
        <begin position="70"/>
        <end position="90"/>
    </location>
</feature>
<dbReference type="HOGENOM" id="CLU_1764841_0_0_9"/>
<proteinExistence type="predicted"/>
<protein>
    <submittedName>
        <fullName evidence="2">Uncharacterized protein</fullName>
    </submittedName>
</protein>
<reference evidence="2 3" key="1">
    <citation type="submission" date="2013-01" db="EMBL/GenBank/DDBJ databases">
        <title>The Genome Sequence of Clostridium colicanis 209318.</title>
        <authorList>
            <consortium name="The Broad Institute Genome Sequencing Platform"/>
            <person name="Earl A."/>
            <person name="Ward D."/>
            <person name="Feldgarden M."/>
            <person name="Gevers D."/>
            <person name="Courvalin P."/>
            <person name="Lambert T."/>
            <person name="Walker B."/>
            <person name="Young S.K."/>
            <person name="Zeng Q."/>
            <person name="Gargeya S."/>
            <person name="Fitzgerald M."/>
            <person name="Haas B."/>
            <person name="Abouelleil A."/>
            <person name="Alvarado L."/>
            <person name="Arachchi H.M."/>
            <person name="Berlin A.M."/>
            <person name="Chapman S.B."/>
            <person name="Dewar J."/>
            <person name="Goldberg J."/>
            <person name="Griggs A."/>
            <person name="Gujja S."/>
            <person name="Hansen M."/>
            <person name="Howarth C."/>
            <person name="Imamovic A."/>
            <person name="Larimer J."/>
            <person name="McCowan C."/>
            <person name="Murphy C."/>
            <person name="Neiman D."/>
            <person name="Pearson M."/>
            <person name="Priest M."/>
            <person name="Roberts A."/>
            <person name="Saif S."/>
            <person name="Shea T."/>
            <person name="Sisk P."/>
            <person name="Sykes S."/>
            <person name="Wortman J."/>
            <person name="Nusbaum C."/>
            <person name="Birren B."/>
        </authorList>
    </citation>
    <scope>NUCLEOTIDE SEQUENCE [LARGE SCALE GENOMIC DNA]</scope>
    <source>
        <strain evidence="2 3">209318</strain>
    </source>
</reference>
<keyword evidence="1" id="KW-0812">Transmembrane</keyword>
<keyword evidence="1" id="KW-1133">Transmembrane helix</keyword>
<dbReference type="PATRIC" id="fig|999411.4.peg.2741"/>
<gene>
    <name evidence="2" type="ORF">HMPREF1092_02824</name>
</gene>
<sequence length="147" mass="17372">MKLSQKCTVFNIIKFLCFAGIVIVSFGNTEMSFKNYIITKDIREIYIIFSIIISFFIGNLFIKFPLKKKILVFIITMLVLYFIMKFRILFMGISLCTIYMYISFELSIIYFIDFFTKEAKLFYIVLVSLNFLILIFICVVLTMKPLV</sequence>
<name>N9XUW8_9CLOT</name>
<keyword evidence="3" id="KW-1185">Reference proteome</keyword>
<organism evidence="2 3">
    <name type="scientific">Clostridium thermobutyricum</name>
    <dbReference type="NCBI Taxonomy" id="29372"/>
    <lineage>
        <taxon>Bacteria</taxon>
        <taxon>Bacillati</taxon>
        <taxon>Bacillota</taxon>
        <taxon>Clostridia</taxon>
        <taxon>Eubacteriales</taxon>
        <taxon>Clostridiaceae</taxon>
        <taxon>Clostridium</taxon>
    </lineage>
</organism>
<dbReference type="EMBL" id="AGYT01000019">
    <property type="protein sequence ID" value="ENY99688.1"/>
    <property type="molecule type" value="Genomic_DNA"/>
</dbReference>
<dbReference type="AlphaFoldDB" id="N9XUW8"/>
<feature type="transmembrane region" description="Helical" evidence="1">
    <location>
        <begin position="45"/>
        <end position="64"/>
    </location>
</feature>
<evidence type="ECO:0000313" key="2">
    <source>
        <dbReference type="EMBL" id="ENY99688.1"/>
    </source>
</evidence>
<evidence type="ECO:0000256" key="1">
    <source>
        <dbReference type="SAM" id="Phobius"/>
    </source>
</evidence>